<dbReference type="KEGG" id="pex:IZT61_07580"/>
<name>A0A7S9L281_9SPHI</name>
<dbReference type="EMBL" id="CP064939">
    <property type="protein sequence ID" value="QPH41112.1"/>
    <property type="molecule type" value="Genomic_DNA"/>
</dbReference>
<protein>
    <recommendedName>
        <fullName evidence="3">Nucleotidyl transferase AbiEii toxin, Type IV TA system</fullName>
    </recommendedName>
</protein>
<proteinExistence type="predicted"/>
<organism evidence="1 2">
    <name type="scientific">Pedobacter endophyticus</name>
    <dbReference type="NCBI Taxonomy" id="2789740"/>
    <lineage>
        <taxon>Bacteria</taxon>
        <taxon>Pseudomonadati</taxon>
        <taxon>Bacteroidota</taxon>
        <taxon>Sphingobacteriia</taxon>
        <taxon>Sphingobacteriales</taxon>
        <taxon>Sphingobacteriaceae</taxon>
        <taxon>Pedobacter</taxon>
    </lineage>
</organism>
<gene>
    <name evidence="1" type="ORF">IZT61_07580</name>
</gene>
<keyword evidence="2" id="KW-1185">Reference proteome</keyword>
<reference evidence="1 2" key="1">
    <citation type="submission" date="2020-11" db="EMBL/GenBank/DDBJ databases">
        <title>Pedobacter endophytica, an endophytic bacteria isolated form Carex pumila.</title>
        <authorList>
            <person name="Peng Y."/>
            <person name="Jiang L."/>
            <person name="Lee J."/>
        </authorList>
    </citation>
    <scope>NUCLEOTIDE SEQUENCE [LARGE SCALE GENOMIC DNA]</scope>
    <source>
        <strain evidence="1 2">JBR3-12</strain>
    </source>
</reference>
<evidence type="ECO:0008006" key="3">
    <source>
        <dbReference type="Google" id="ProtNLM"/>
    </source>
</evidence>
<dbReference type="Proteomes" id="UP000594759">
    <property type="component" value="Chromosome"/>
</dbReference>
<dbReference type="RefSeq" id="WP_196100563.1">
    <property type="nucleotide sequence ID" value="NZ_CP064939.1"/>
</dbReference>
<evidence type="ECO:0000313" key="1">
    <source>
        <dbReference type="EMBL" id="QPH41112.1"/>
    </source>
</evidence>
<dbReference type="AlphaFoldDB" id="A0A7S9L281"/>
<accession>A0A7S9L281</accession>
<sequence length="236" mass="27281">MSNDNHNLIRIKVVFDALEELAQDIIFIGGATVSLYADRLTEEIRPTDDIDILIELLNYRDYGEVERKLFNKGFSNDIESGVICRYKVNGIIVDVMPTSDKILGFANRWYAKGFEMAIKTNIGDGYNIKIFDPVHFLASKIEAFKNRGNDDGRWSTDFEDIIYILNNRSTIWEEILSCDDELFDYIEGFFSDLIVNKYLDEWISVHLGYGEEERTAVIIGLLSDFILNSRCKQEKR</sequence>
<evidence type="ECO:0000313" key="2">
    <source>
        <dbReference type="Proteomes" id="UP000594759"/>
    </source>
</evidence>